<organism evidence="3 4">
    <name type="scientific">Clostridium ganghwense</name>
    <dbReference type="NCBI Taxonomy" id="312089"/>
    <lineage>
        <taxon>Bacteria</taxon>
        <taxon>Bacillati</taxon>
        <taxon>Bacillota</taxon>
        <taxon>Clostridia</taxon>
        <taxon>Eubacteriales</taxon>
        <taxon>Clostridiaceae</taxon>
        <taxon>Clostridium</taxon>
    </lineage>
</organism>
<dbReference type="InterPro" id="IPR000014">
    <property type="entry name" value="PAS"/>
</dbReference>
<dbReference type="EMBL" id="JAPQES010000001">
    <property type="protein sequence ID" value="MCY6369359.1"/>
    <property type="molecule type" value="Genomic_DNA"/>
</dbReference>
<gene>
    <name evidence="3" type="ORF">OXH55_01700</name>
</gene>
<dbReference type="InterPro" id="IPR050469">
    <property type="entry name" value="Diguanylate_Cyclase"/>
</dbReference>
<dbReference type="PANTHER" id="PTHR45138:SF9">
    <property type="entry name" value="DIGUANYLATE CYCLASE DGCM-RELATED"/>
    <property type="match status" value="1"/>
</dbReference>
<name>A0ABT4CMY9_9CLOT</name>
<reference evidence="3" key="1">
    <citation type="submission" date="2022-12" db="EMBL/GenBank/DDBJ databases">
        <authorList>
            <person name="Wang J."/>
        </authorList>
    </citation>
    <scope>NUCLEOTIDE SEQUENCE</scope>
    <source>
        <strain evidence="3">HY-42-06</strain>
    </source>
</reference>
<dbReference type="Pfam" id="PF00990">
    <property type="entry name" value="GGDEF"/>
    <property type="match status" value="1"/>
</dbReference>
<feature type="domain" description="GGDEF" evidence="2">
    <location>
        <begin position="344"/>
        <end position="470"/>
    </location>
</feature>
<dbReference type="PROSITE" id="PS50887">
    <property type="entry name" value="GGDEF"/>
    <property type="match status" value="1"/>
</dbReference>
<evidence type="ECO:0000313" key="4">
    <source>
        <dbReference type="Proteomes" id="UP001079657"/>
    </source>
</evidence>
<dbReference type="RefSeq" id="WP_268047685.1">
    <property type="nucleotide sequence ID" value="NZ_JAPQES010000001.1"/>
</dbReference>
<feature type="domain" description="PAS" evidence="1">
    <location>
        <begin position="17"/>
        <end position="61"/>
    </location>
</feature>
<evidence type="ECO:0000259" key="1">
    <source>
        <dbReference type="PROSITE" id="PS50112"/>
    </source>
</evidence>
<dbReference type="InterPro" id="IPR000160">
    <property type="entry name" value="GGDEF_dom"/>
</dbReference>
<dbReference type="CDD" id="cd00130">
    <property type="entry name" value="PAS"/>
    <property type="match status" value="1"/>
</dbReference>
<sequence>MIKKRKLLMENAINMINTREHSMDLQSTKKMVQSLNKEGIIIDVSPGWLFMTGYAREEVIGHFFGEFLVDESLSKTKTEFPHLKDYGFVNNVCLKLKRKDGVVIEVALNGTSKYSDDGEFQRTFCELRTLDYYMHSVNAVTQLLIYEKFLKMIMYIEANISALLLENEDYDYYNNLSAILNEPPEILQAVLEPNSDKSETLDENKKSIIEYAKEYITKNTLTEENKILIIEKSGYLNLPISTGNEDYTMIIKINDDTMPNKERLLIIDFNSSKHLLKEWRESFINISKLIESVIQWLKINLENKNLMIELKKLSETDNLTTIYNRMMLDKILLNQKKSYDLYKEKCSIIILDIDHFKRMNDTYGHNVGDKVLYEIANLLKSNIGKTDVVGRWGGEEFLIICKHTDLCKAILLAQYLRKKIEGYSFTGVGNLTASFGVSEFCDGITIEQVIDKADKALYEAKTGGRNRVNN</sequence>
<dbReference type="NCBIfam" id="TIGR00254">
    <property type="entry name" value="GGDEF"/>
    <property type="match status" value="1"/>
</dbReference>
<dbReference type="SUPFAM" id="SSF55785">
    <property type="entry name" value="PYP-like sensor domain (PAS domain)"/>
    <property type="match status" value="1"/>
</dbReference>
<evidence type="ECO:0000259" key="2">
    <source>
        <dbReference type="PROSITE" id="PS50887"/>
    </source>
</evidence>
<dbReference type="InterPro" id="IPR029787">
    <property type="entry name" value="Nucleotide_cyclase"/>
</dbReference>
<protein>
    <submittedName>
        <fullName evidence="3">GGDEF domain-containing protein</fullName>
    </submittedName>
</protein>
<dbReference type="Gene3D" id="3.30.70.270">
    <property type="match status" value="1"/>
</dbReference>
<dbReference type="Proteomes" id="UP001079657">
    <property type="component" value="Unassembled WGS sequence"/>
</dbReference>
<dbReference type="PANTHER" id="PTHR45138">
    <property type="entry name" value="REGULATORY COMPONENTS OF SENSORY TRANSDUCTION SYSTEM"/>
    <property type="match status" value="1"/>
</dbReference>
<proteinExistence type="predicted"/>
<dbReference type="InterPro" id="IPR043128">
    <property type="entry name" value="Rev_trsase/Diguanyl_cyclase"/>
</dbReference>
<dbReference type="Pfam" id="PF13426">
    <property type="entry name" value="PAS_9"/>
    <property type="match status" value="1"/>
</dbReference>
<comment type="caution">
    <text evidence="3">The sequence shown here is derived from an EMBL/GenBank/DDBJ whole genome shotgun (WGS) entry which is preliminary data.</text>
</comment>
<evidence type="ECO:0000313" key="3">
    <source>
        <dbReference type="EMBL" id="MCY6369359.1"/>
    </source>
</evidence>
<dbReference type="PROSITE" id="PS50112">
    <property type="entry name" value="PAS"/>
    <property type="match status" value="1"/>
</dbReference>
<keyword evidence="4" id="KW-1185">Reference proteome</keyword>
<dbReference type="Gene3D" id="3.30.450.20">
    <property type="entry name" value="PAS domain"/>
    <property type="match status" value="1"/>
</dbReference>
<dbReference type="SMART" id="SM00267">
    <property type="entry name" value="GGDEF"/>
    <property type="match status" value="1"/>
</dbReference>
<dbReference type="CDD" id="cd01949">
    <property type="entry name" value="GGDEF"/>
    <property type="match status" value="1"/>
</dbReference>
<dbReference type="InterPro" id="IPR035965">
    <property type="entry name" value="PAS-like_dom_sf"/>
</dbReference>
<dbReference type="NCBIfam" id="TIGR00229">
    <property type="entry name" value="sensory_box"/>
    <property type="match status" value="1"/>
</dbReference>
<dbReference type="SUPFAM" id="SSF55073">
    <property type="entry name" value="Nucleotide cyclase"/>
    <property type="match status" value="1"/>
</dbReference>
<accession>A0ABT4CMY9</accession>